<proteinExistence type="predicted"/>
<name>A0ABZ3CVB7_9GAMM</name>
<reference evidence="2 3" key="1">
    <citation type="submission" date="2024-04" db="EMBL/GenBank/DDBJ databases">
        <title>Salinicola lusitanus LLJ914,a marine bacterium isolated from the Okinawa Trough.</title>
        <authorList>
            <person name="Li J."/>
        </authorList>
    </citation>
    <scope>NUCLEOTIDE SEQUENCE [LARGE SCALE GENOMIC DNA]</scope>
    <source>
        <strain evidence="2 3">LLJ914</strain>
    </source>
</reference>
<keyword evidence="3" id="KW-1185">Reference proteome</keyword>
<feature type="chain" id="PRO_5045192038" description="Lipoprotein" evidence="1">
    <location>
        <begin position="21"/>
        <end position="193"/>
    </location>
</feature>
<gene>
    <name evidence="2" type="ORF">AAGT95_03725</name>
</gene>
<dbReference type="RefSeq" id="WP_342595604.1">
    <property type="nucleotide sequence ID" value="NZ_CP151919.1"/>
</dbReference>
<dbReference type="Proteomes" id="UP001453229">
    <property type="component" value="Chromosome"/>
</dbReference>
<evidence type="ECO:0008006" key="4">
    <source>
        <dbReference type="Google" id="ProtNLM"/>
    </source>
</evidence>
<evidence type="ECO:0000313" key="2">
    <source>
        <dbReference type="EMBL" id="XAD55099.1"/>
    </source>
</evidence>
<evidence type="ECO:0000256" key="1">
    <source>
        <dbReference type="SAM" id="SignalP"/>
    </source>
</evidence>
<sequence>MDIKVVGVALVAGLALSGCAAQDHYYSNGVCVTCFDNPVTGEPLNYDPSETPQKVATNAEGQTVDAKSLGSQSGSVDIDSRVDVDTAYARIKSAMGFRSPNDFESPESTTAKMQMGDVAWKHDRTPGAYYNLGDYGRQTLGGTRYSILQRVQIEKSGAGSRIHYSWAPADKRTLYDGDAMESALTQRLNAALD</sequence>
<keyword evidence="1" id="KW-0732">Signal</keyword>
<feature type="signal peptide" evidence="1">
    <location>
        <begin position="1"/>
        <end position="20"/>
    </location>
</feature>
<evidence type="ECO:0000313" key="3">
    <source>
        <dbReference type="Proteomes" id="UP001453229"/>
    </source>
</evidence>
<dbReference type="PROSITE" id="PS51257">
    <property type="entry name" value="PROKAR_LIPOPROTEIN"/>
    <property type="match status" value="1"/>
</dbReference>
<protein>
    <recommendedName>
        <fullName evidence="4">Lipoprotein</fullName>
    </recommendedName>
</protein>
<dbReference type="EMBL" id="CP151919">
    <property type="protein sequence ID" value="XAD55099.1"/>
    <property type="molecule type" value="Genomic_DNA"/>
</dbReference>
<accession>A0ABZ3CVB7</accession>
<organism evidence="2 3">
    <name type="scientific">Salinicola lusitanus</name>
    <dbReference type="NCBI Taxonomy" id="1949085"/>
    <lineage>
        <taxon>Bacteria</taxon>
        <taxon>Pseudomonadati</taxon>
        <taxon>Pseudomonadota</taxon>
        <taxon>Gammaproteobacteria</taxon>
        <taxon>Oceanospirillales</taxon>
        <taxon>Halomonadaceae</taxon>
        <taxon>Salinicola</taxon>
    </lineage>
</organism>